<keyword evidence="2" id="KW-1185">Reference proteome</keyword>
<reference evidence="1" key="1">
    <citation type="journal article" date="2022" name="bioRxiv">
        <title>Sequencing and chromosome-scale assembly of the giantPleurodeles waltlgenome.</title>
        <authorList>
            <person name="Brown T."/>
            <person name="Elewa A."/>
            <person name="Iarovenko S."/>
            <person name="Subramanian E."/>
            <person name="Araus A.J."/>
            <person name="Petzold A."/>
            <person name="Susuki M."/>
            <person name="Suzuki K.-i.T."/>
            <person name="Hayashi T."/>
            <person name="Toyoda A."/>
            <person name="Oliveira C."/>
            <person name="Osipova E."/>
            <person name="Leigh N.D."/>
            <person name="Simon A."/>
            <person name="Yun M.H."/>
        </authorList>
    </citation>
    <scope>NUCLEOTIDE SEQUENCE</scope>
    <source>
        <strain evidence="1">20211129_DDA</strain>
        <tissue evidence="1">Liver</tissue>
    </source>
</reference>
<gene>
    <name evidence="1" type="ORF">NDU88_001825</name>
</gene>
<organism evidence="1 2">
    <name type="scientific">Pleurodeles waltl</name>
    <name type="common">Iberian ribbed newt</name>
    <dbReference type="NCBI Taxonomy" id="8319"/>
    <lineage>
        <taxon>Eukaryota</taxon>
        <taxon>Metazoa</taxon>
        <taxon>Chordata</taxon>
        <taxon>Craniata</taxon>
        <taxon>Vertebrata</taxon>
        <taxon>Euteleostomi</taxon>
        <taxon>Amphibia</taxon>
        <taxon>Batrachia</taxon>
        <taxon>Caudata</taxon>
        <taxon>Salamandroidea</taxon>
        <taxon>Salamandridae</taxon>
        <taxon>Pleurodelinae</taxon>
        <taxon>Pleurodeles</taxon>
    </lineage>
</organism>
<sequence length="143" mass="15617">MHLALGKSYLNLGCVPLQTHFVPLLEHERLDSLKTSFASEHGHKDGLGLTIVVVSHGMRAPQGWEHLAGGTLSPKEYYGGTENPTSVASREGPTKWSAVAEGRKESVGKYLGGRQMMTSGPHCCSRCHEEGDRNMPKHLTDRP</sequence>
<name>A0AAV7NGU8_PLEWA</name>
<evidence type="ECO:0000313" key="1">
    <source>
        <dbReference type="EMBL" id="KAJ1113583.1"/>
    </source>
</evidence>
<evidence type="ECO:0000313" key="2">
    <source>
        <dbReference type="Proteomes" id="UP001066276"/>
    </source>
</evidence>
<dbReference type="EMBL" id="JANPWB010000012">
    <property type="protein sequence ID" value="KAJ1113583.1"/>
    <property type="molecule type" value="Genomic_DNA"/>
</dbReference>
<proteinExistence type="predicted"/>
<accession>A0AAV7NGU8</accession>
<dbReference type="AlphaFoldDB" id="A0AAV7NGU8"/>
<protein>
    <submittedName>
        <fullName evidence="1">Uncharacterized protein</fullName>
    </submittedName>
</protein>
<comment type="caution">
    <text evidence="1">The sequence shown here is derived from an EMBL/GenBank/DDBJ whole genome shotgun (WGS) entry which is preliminary data.</text>
</comment>
<dbReference type="Proteomes" id="UP001066276">
    <property type="component" value="Chromosome 8"/>
</dbReference>